<evidence type="ECO:0000256" key="4">
    <source>
        <dbReference type="SAM" id="MobiDB-lite"/>
    </source>
</evidence>
<dbReference type="InterPro" id="IPR028096">
    <property type="entry name" value="EfeO_Cupredoxin"/>
</dbReference>
<dbReference type="RefSeq" id="WP_239248835.1">
    <property type="nucleotide sequence ID" value="NZ_JAMFTR010000002.1"/>
</dbReference>
<protein>
    <submittedName>
        <fullName evidence="8">EfeM/EfeO family lipoprotein</fullName>
    </submittedName>
</protein>
<evidence type="ECO:0000256" key="2">
    <source>
        <dbReference type="ARBA" id="ARBA00005989"/>
    </source>
</evidence>
<evidence type="ECO:0000313" key="8">
    <source>
        <dbReference type="EMBL" id="MCL8493310.1"/>
    </source>
</evidence>
<feature type="region of interest" description="Disordered" evidence="4">
    <location>
        <begin position="236"/>
        <end position="258"/>
    </location>
</feature>
<comment type="similarity">
    <text evidence="2">Belongs to the EfeM/EfeO family.</text>
</comment>
<organism evidence="8 9">
    <name type="scientific">Corynebacterium intestinale</name>
    <dbReference type="NCBI Taxonomy" id="2943492"/>
    <lineage>
        <taxon>Bacteria</taxon>
        <taxon>Bacillati</taxon>
        <taxon>Actinomycetota</taxon>
        <taxon>Actinomycetes</taxon>
        <taxon>Mycobacteriales</taxon>
        <taxon>Corynebacteriaceae</taxon>
        <taxon>Corynebacterium</taxon>
    </lineage>
</organism>
<evidence type="ECO:0000259" key="6">
    <source>
        <dbReference type="Pfam" id="PF09375"/>
    </source>
</evidence>
<sequence>MKHSPAIVAALALTLPLTACVENSTGDAIDVQAKEDSCTVATNSAESGTNTFSITNSGERVTEFYLLAEDGLRVIAERENITPGSTADLTVQLEPGSYFTACKPGLRGPNIGQAEFTVTGEAIKYDESDEKRFNEARDNYVAFVKNEVAELLPKVEEFAAAYAAGDDDKAKELYATTRVHYERIEPIAEALGALDPRIDYREVDYIAEADQLKEDDPTFTEWLGFHRIEKDLWPPAADAKNADGAPAREGWEPSSPQKRREIADALVADVETLNDTVQADDFAAENDITVDTVSNGAMGLLEEVATTKVTGEENWWSHKDLYDFQANIQGSRIAFDMVKGIAAERGDEGSKLVSEIEQRFDDIQALLDKYGSLETGYVDYDEVDAGQQAKLTRAIDALREPLSNLTGTVLGLNIDTEADAEADSGAES</sequence>
<keyword evidence="8" id="KW-0449">Lipoprotein</keyword>
<dbReference type="Proteomes" id="UP001203579">
    <property type="component" value="Unassembled WGS sequence"/>
</dbReference>
<evidence type="ECO:0000256" key="1">
    <source>
        <dbReference type="ARBA" id="ARBA00004418"/>
    </source>
</evidence>
<feature type="domain" description="EfeO-type cupredoxin-like" evidence="7">
    <location>
        <begin position="8"/>
        <end position="103"/>
    </location>
</feature>
<evidence type="ECO:0000256" key="3">
    <source>
        <dbReference type="ARBA" id="ARBA00022729"/>
    </source>
</evidence>
<reference evidence="8 9" key="1">
    <citation type="submission" date="2022-05" db="EMBL/GenBank/DDBJ databases">
        <title>Corynebacterium sp. B5-R-101 sp. nov., isolated from human feces.</title>
        <authorList>
            <person name="Shamsuzzaman M."/>
            <person name="Dahal R.H."/>
        </authorList>
    </citation>
    <scope>NUCLEOTIDE SEQUENCE [LARGE SCALE GENOMIC DNA]</scope>
    <source>
        <strain evidence="8 9">B5-R-101</strain>
    </source>
</reference>
<evidence type="ECO:0000256" key="5">
    <source>
        <dbReference type="SAM" id="SignalP"/>
    </source>
</evidence>
<accession>A0ABT0T8L4</accession>
<feature type="signal peptide" evidence="5">
    <location>
        <begin position="1"/>
        <end position="21"/>
    </location>
</feature>
<comment type="caution">
    <text evidence="8">The sequence shown here is derived from an EMBL/GenBank/DDBJ whole genome shotgun (WGS) entry which is preliminary data.</text>
</comment>
<evidence type="ECO:0000313" key="9">
    <source>
        <dbReference type="Proteomes" id="UP001203579"/>
    </source>
</evidence>
<dbReference type="InterPro" id="IPR038352">
    <property type="entry name" value="Imelysin_sf"/>
</dbReference>
<keyword evidence="9" id="KW-1185">Reference proteome</keyword>
<dbReference type="EMBL" id="JAMKFF010000002">
    <property type="protein sequence ID" value="MCL8493310.1"/>
    <property type="molecule type" value="Genomic_DNA"/>
</dbReference>
<dbReference type="InterPro" id="IPR018976">
    <property type="entry name" value="Imelysin-like"/>
</dbReference>
<dbReference type="CDD" id="cd14656">
    <property type="entry name" value="Imelysin-like_EfeO"/>
    <property type="match status" value="1"/>
</dbReference>
<gene>
    <name evidence="8" type="ORF">M5J06_04060</name>
</gene>
<feature type="chain" id="PRO_5047489743" evidence="5">
    <location>
        <begin position="22"/>
        <end position="428"/>
    </location>
</feature>
<dbReference type="Pfam" id="PF13473">
    <property type="entry name" value="Cupredoxin_1"/>
    <property type="match status" value="1"/>
</dbReference>
<dbReference type="NCBIfam" id="NF041757">
    <property type="entry name" value="EfeO"/>
    <property type="match status" value="1"/>
</dbReference>
<dbReference type="InterPro" id="IPR050894">
    <property type="entry name" value="EfeM/EfeO_iron_uptake"/>
</dbReference>
<dbReference type="InterPro" id="IPR053377">
    <property type="entry name" value="Iron_uptake_EfeM/EfeO"/>
</dbReference>
<dbReference type="PANTHER" id="PTHR39192">
    <property type="entry name" value="IRON UPTAKE SYSTEM COMPONENT EFEO"/>
    <property type="match status" value="1"/>
</dbReference>
<proteinExistence type="inferred from homology"/>
<dbReference type="InterPro" id="IPR034981">
    <property type="entry name" value="Imelysin-like_EfeO/Algp7"/>
</dbReference>
<feature type="domain" description="Imelysin-like" evidence="6">
    <location>
        <begin position="137"/>
        <end position="404"/>
    </location>
</feature>
<feature type="compositionally biased region" description="Low complexity" evidence="4">
    <location>
        <begin position="236"/>
        <end position="247"/>
    </location>
</feature>
<comment type="subcellular location">
    <subcellularLocation>
        <location evidence="1">Periplasm</location>
    </subcellularLocation>
</comment>
<evidence type="ECO:0000259" key="7">
    <source>
        <dbReference type="Pfam" id="PF13473"/>
    </source>
</evidence>
<dbReference type="Gene3D" id="1.20.1420.20">
    <property type="entry name" value="M75 peptidase, HXXE motif"/>
    <property type="match status" value="1"/>
</dbReference>
<dbReference type="Pfam" id="PF09375">
    <property type="entry name" value="Peptidase_M75"/>
    <property type="match status" value="1"/>
</dbReference>
<dbReference type="PANTHER" id="PTHR39192:SF1">
    <property type="entry name" value="IRON UPTAKE SYSTEM COMPONENT EFEO"/>
    <property type="match status" value="1"/>
</dbReference>
<keyword evidence="3 5" id="KW-0732">Signal</keyword>
<name>A0ABT0T8L4_9CORY</name>